<comment type="caution">
    <text evidence="9">The sequence shown here is derived from an EMBL/GenBank/DDBJ whole genome shotgun (WGS) entry which is preliminary data.</text>
</comment>
<keyword evidence="4" id="KW-0804">Transcription</keyword>
<dbReference type="InterPro" id="IPR001471">
    <property type="entry name" value="AP2/ERF_dom"/>
</dbReference>
<evidence type="ECO:0000256" key="6">
    <source>
        <dbReference type="ARBA" id="ARBA00024343"/>
    </source>
</evidence>
<dbReference type="Proteomes" id="UP001054252">
    <property type="component" value="Unassembled WGS sequence"/>
</dbReference>
<dbReference type="InterPro" id="IPR016177">
    <property type="entry name" value="DNA-bd_dom_sf"/>
</dbReference>
<dbReference type="PROSITE" id="PS51032">
    <property type="entry name" value="AP2_ERF"/>
    <property type="match status" value="1"/>
</dbReference>
<keyword evidence="5" id="KW-0539">Nucleus</keyword>
<sequence>MGSGSDIQQTVAVKEEPPSSDASQPSPQDQENPRRRHYRGVRQRPWGKWAAEIRDPKKAARVWLGTFDTAEEAALAYDKAALKFKGNKAKLNFPERVQSDIELRYFPASSGGDSSASRPEQNPTPVVPPPSPWTSQESYPHLFQYAQLLSSNNEEDISYYTSNLLNPNQRLSPNVSPFTLTSSSSAYSPQSQEELMRSPAMWDSSNASNRGEQGKDF</sequence>
<evidence type="ECO:0000256" key="2">
    <source>
        <dbReference type="ARBA" id="ARBA00023015"/>
    </source>
</evidence>
<dbReference type="GO" id="GO:0003677">
    <property type="term" value="F:DNA binding"/>
    <property type="evidence" value="ECO:0007669"/>
    <property type="project" value="UniProtKB-KW"/>
</dbReference>
<dbReference type="EMBL" id="BPVZ01000010">
    <property type="protein sequence ID" value="GKU96281.1"/>
    <property type="molecule type" value="Genomic_DNA"/>
</dbReference>
<feature type="compositionally biased region" description="Polar residues" evidence="7">
    <location>
        <begin position="111"/>
        <end position="121"/>
    </location>
</feature>
<evidence type="ECO:0000256" key="1">
    <source>
        <dbReference type="ARBA" id="ARBA00004123"/>
    </source>
</evidence>
<dbReference type="SMART" id="SM00380">
    <property type="entry name" value="AP2"/>
    <property type="match status" value="1"/>
</dbReference>
<feature type="compositionally biased region" description="Low complexity" evidence="7">
    <location>
        <begin position="19"/>
        <end position="30"/>
    </location>
</feature>
<dbReference type="GO" id="GO:0005634">
    <property type="term" value="C:nucleus"/>
    <property type="evidence" value="ECO:0007669"/>
    <property type="project" value="UniProtKB-SubCell"/>
</dbReference>
<dbReference type="PANTHER" id="PTHR31190">
    <property type="entry name" value="DNA-BINDING DOMAIN"/>
    <property type="match status" value="1"/>
</dbReference>
<keyword evidence="2" id="KW-0805">Transcription regulation</keyword>
<keyword evidence="10" id="KW-1185">Reference proteome</keyword>
<feature type="compositionally biased region" description="Polar residues" evidence="7">
    <location>
        <begin position="1"/>
        <end position="11"/>
    </location>
</feature>
<dbReference type="PRINTS" id="PR00367">
    <property type="entry name" value="ETHRSPELEMNT"/>
</dbReference>
<evidence type="ECO:0000313" key="9">
    <source>
        <dbReference type="EMBL" id="GKU96281.1"/>
    </source>
</evidence>
<organism evidence="9 10">
    <name type="scientific">Rubroshorea leprosula</name>
    <dbReference type="NCBI Taxonomy" id="152421"/>
    <lineage>
        <taxon>Eukaryota</taxon>
        <taxon>Viridiplantae</taxon>
        <taxon>Streptophyta</taxon>
        <taxon>Embryophyta</taxon>
        <taxon>Tracheophyta</taxon>
        <taxon>Spermatophyta</taxon>
        <taxon>Magnoliopsida</taxon>
        <taxon>eudicotyledons</taxon>
        <taxon>Gunneridae</taxon>
        <taxon>Pentapetalae</taxon>
        <taxon>rosids</taxon>
        <taxon>malvids</taxon>
        <taxon>Malvales</taxon>
        <taxon>Dipterocarpaceae</taxon>
        <taxon>Rubroshorea</taxon>
    </lineage>
</organism>
<keyword evidence="3" id="KW-0238">DNA-binding</keyword>
<evidence type="ECO:0000256" key="3">
    <source>
        <dbReference type="ARBA" id="ARBA00023125"/>
    </source>
</evidence>
<dbReference type="PANTHER" id="PTHR31190:SF167">
    <property type="entry name" value="ETHYLENE-RESPONSIVE TRANSCRIPTION FACTOR ERF112"/>
    <property type="match status" value="1"/>
</dbReference>
<dbReference type="AlphaFoldDB" id="A0AAV5I9Q7"/>
<proteinExistence type="inferred from homology"/>
<feature type="compositionally biased region" description="Low complexity" evidence="7">
    <location>
        <begin position="176"/>
        <end position="192"/>
    </location>
</feature>
<comment type="similarity">
    <text evidence="6">Belongs to the AP2/ERF transcription factor family. ERF subfamily.</text>
</comment>
<feature type="region of interest" description="Disordered" evidence="7">
    <location>
        <begin position="169"/>
        <end position="217"/>
    </location>
</feature>
<dbReference type="GO" id="GO:0003700">
    <property type="term" value="F:DNA-binding transcription factor activity"/>
    <property type="evidence" value="ECO:0007669"/>
    <property type="project" value="InterPro"/>
</dbReference>
<dbReference type="FunFam" id="3.30.730.10:FF:000001">
    <property type="entry name" value="Ethylene-responsive transcription factor 2"/>
    <property type="match status" value="1"/>
</dbReference>
<dbReference type="CDD" id="cd00018">
    <property type="entry name" value="AP2"/>
    <property type="match status" value="1"/>
</dbReference>
<feature type="region of interest" description="Disordered" evidence="7">
    <location>
        <begin position="1"/>
        <end position="49"/>
    </location>
</feature>
<comment type="subcellular location">
    <subcellularLocation>
        <location evidence="1">Nucleus</location>
    </subcellularLocation>
</comment>
<protein>
    <recommendedName>
        <fullName evidence="8">AP2/ERF domain-containing protein</fullName>
    </recommendedName>
</protein>
<dbReference type="SUPFAM" id="SSF54171">
    <property type="entry name" value="DNA-binding domain"/>
    <property type="match status" value="1"/>
</dbReference>
<reference evidence="9 10" key="1">
    <citation type="journal article" date="2021" name="Commun. Biol.">
        <title>The genome of Shorea leprosula (Dipterocarpaceae) highlights the ecological relevance of drought in aseasonal tropical rainforests.</title>
        <authorList>
            <person name="Ng K.K.S."/>
            <person name="Kobayashi M.J."/>
            <person name="Fawcett J.A."/>
            <person name="Hatakeyama M."/>
            <person name="Paape T."/>
            <person name="Ng C.H."/>
            <person name="Ang C.C."/>
            <person name="Tnah L.H."/>
            <person name="Lee C.T."/>
            <person name="Nishiyama T."/>
            <person name="Sese J."/>
            <person name="O'Brien M.J."/>
            <person name="Copetti D."/>
            <person name="Mohd Noor M.I."/>
            <person name="Ong R.C."/>
            <person name="Putra M."/>
            <person name="Sireger I.Z."/>
            <person name="Indrioko S."/>
            <person name="Kosugi Y."/>
            <person name="Izuno A."/>
            <person name="Isagi Y."/>
            <person name="Lee S.L."/>
            <person name="Shimizu K.K."/>
        </authorList>
    </citation>
    <scope>NUCLEOTIDE SEQUENCE [LARGE SCALE GENOMIC DNA]</scope>
    <source>
        <strain evidence="9">214</strain>
    </source>
</reference>
<evidence type="ECO:0000256" key="4">
    <source>
        <dbReference type="ARBA" id="ARBA00023163"/>
    </source>
</evidence>
<evidence type="ECO:0000256" key="5">
    <source>
        <dbReference type="ARBA" id="ARBA00023242"/>
    </source>
</evidence>
<gene>
    <name evidence="9" type="ORF">SLEP1_g9529</name>
</gene>
<evidence type="ECO:0000259" key="8">
    <source>
        <dbReference type="PROSITE" id="PS51032"/>
    </source>
</evidence>
<dbReference type="InterPro" id="IPR044808">
    <property type="entry name" value="ERF_plant"/>
</dbReference>
<accession>A0AAV5I9Q7</accession>
<feature type="domain" description="AP2/ERF" evidence="8">
    <location>
        <begin position="37"/>
        <end position="94"/>
    </location>
</feature>
<name>A0AAV5I9Q7_9ROSI</name>
<dbReference type="Pfam" id="PF00847">
    <property type="entry name" value="AP2"/>
    <property type="match status" value="1"/>
</dbReference>
<dbReference type="GO" id="GO:0009873">
    <property type="term" value="P:ethylene-activated signaling pathway"/>
    <property type="evidence" value="ECO:0007669"/>
    <property type="project" value="InterPro"/>
</dbReference>
<dbReference type="InterPro" id="IPR036955">
    <property type="entry name" value="AP2/ERF_dom_sf"/>
</dbReference>
<feature type="region of interest" description="Disordered" evidence="7">
    <location>
        <begin position="106"/>
        <end position="135"/>
    </location>
</feature>
<evidence type="ECO:0000313" key="10">
    <source>
        <dbReference type="Proteomes" id="UP001054252"/>
    </source>
</evidence>
<dbReference type="Gene3D" id="3.30.730.10">
    <property type="entry name" value="AP2/ERF domain"/>
    <property type="match status" value="1"/>
</dbReference>
<evidence type="ECO:0000256" key="7">
    <source>
        <dbReference type="SAM" id="MobiDB-lite"/>
    </source>
</evidence>